<keyword evidence="2" id="KW-0677">Repeat</keyword>
<name>A0ABQ7Q0Q1_PLUXY</name>
<dbReference type="Gene3D" id="3.30.160.60">
    <property type="entry name" value="Classic Zinc Finger"/>
    <property type="match status" value="6"/>
</dbReference>
<sequence length="630" mass="73536">MVKVNVSFLGKTEDTETSEAWKNTAIILNHSTAYPFQVTGSSIRCCFCTLSFNDPTVFRKHVDSAHKNVDKSQPLNNKLNLRIDITDLQCISCVGVFDSLDSLSHHLNTEHKYDIKTVSNLKLVPMRLVMDKFVCMVCDKKFSTLNQLSRHSGSHYQRYVCEKCGKNFERDSALNYHVLLKHSNSEFFCRVCRKGFSSNLARRQHVEENKRCLPLACHICKERFLYWSPLENHLFDMHGIAKKTYPCKECGIQLDTRNKLYCHFRKEHTDELKCSDCVKRGDSLAAPMAIPKENAKLMLRHTTAYPFIQIERKYIGCCFCYSPFEDPTQFREHMDWEHHQIDKSTAVTEKFTTRVDIHDLRCKICKEGFPTLEPLSEHLISHHQIKIDSQHDLGLAPLKLEKERFFCYVCQKVFIAFYALFVHAISHLSRNICDACGKNFATQNGLDRHVLNSHTVRVDFPCKRCKQTFPSKEKRREHLAMSKSCLPIRCRQCHDRFTCKEMLEHHRVNVHGMTRRMHTCKLCGEVYHNRTLLYFHFKSTHTDDLRCQYCDRTFKVRSSLQEHVNSTHTGERPFKCPVCEKGLVSKKALAKHVIIHDDTKKVPCPVCGRLFVARWKLREHAKRHHPEIVI</sequence>
<evidence type="ECO:0000313" key="7">
    <source>
        <dbReference type="EMBL" id="KAG7298320.1"/>
    </source>
</evidence>
<feature type="domain" description="C2H2-type" evidence="6">
    <location>
        <begin position="545"/>
        <end position="573"/>
    </location>
</feature>
<evidence type="ECO:0000256" key="1">
    <source>
        <dbReference type="ARBA" id="ARBA00022723"/>
    </source>
</evidence>
<dbReference type="PROSITE" id="PS50157">
    <property type="entry name" value="ZINC_FINGER_C2H2_2"/>
    <property type="match status" value="9"/>
</dbReference>
<dbReference type="PROSITE" id="PS00028">
    <property type="entry name" value="ZINC_FINGER_C2H2_1"/>
    <property type="match status" value="13"/>
</dbReference>
<evidence type="ECO:0000313" key="8">
    <source>
        <dbReference type="Proteomes" id="UP000823941"/>
    </source>
</evidence>
<feature type="domain" description="C2H2-type" evidence="6">
    <location>
        <begin position="159"/>
        <end position="187"/>
    </location>
</feature>
<evidence type="ECO:0000256" key="4">
    <source>
        <dbReference type="ARBA" id="ARBA00022833"/>
    </source>
</evidence>
<dbReference type="InterPro" id="IPR013087">
    <property type="entry name" value="Znf_C2H2_type"/>
</dbReference>
<organism evidence="7 8">
    <name type="scientific">Plutella xylostella</name>
    <name type="common">Diamondback moth</name>
    <name type="synonym">Plutella maculipennis</name>
    <dbReference type="NCBI Taxonomy" id="51655"/>
    <lineage>
        <taxon>Eukaryota</taxon>
        <taxon>Metazoa</taxon>
        <taxon>Ecdysozoa</taxon>
        <taxon>Arthropoda</taxon>
        <taxon>Hexapoda</taxon>
        <taxon>Insecta</taxon>
        <taxon>Pterygota</taxon>
        <taxon>Neoptera</taxon>
        <taxon>Endopterygota</taxon>
        <taxon>Lepidoptera</taxon>
        <taxon>Glossata</taxon>
        <taxon>Ditrysia</taxon>
        <taxon>Yponomeutoidea</taxon>
        <taxon>Plutellidae</taxon>
        <taxon>Plutella</taxon>
    </lineage>
</organism>
<feature type="domain" description="C2H2-type" evidence="6">
    <location>
        <begin position="602"/>
        <end position="627"/>
    </location>
</feature>
<evidence type="ECO:0000256" key="3">
    <source>
        <dbReference type="ARBA" id="ARBA00022771"/>
    </source>
</evidence>
<dbReference type="SMART" id="SM00355">
    <property type="entry name" value="ZnF_C2H2"/>
    <property type="match status" value="17"/>
</dbReference>
<feature type="domain" description="C2H2-type" evidence="6">
    <location>
        <begin position="574"/>
        <end position="601"/>
    </location>
</feature>
<protein>
    <recommendedName>
        <fullName evidence="6">C2H2-type domain-containing protein</fullName>
    </recommendedName>
</protein>
<gene>
    <name evidence="7" type="ORF">JYU34_017920</name>
</gene>
<feature type="domain" description="C2H2-type" evidence="6">
    <location>
        <begin position="488"/>
        <end position="516"/>
    </location>
</feature>
<accession>A0ABQ7Q0Q1</accession>
<dbReference type="PANTHER" id="PTHR24379:SF121">
    <property type="entry name" value="C2H2-TYPE DOMAIN-CONTAINING PROTEIN"/>
    <property type="match status" value="1"/>
</dbReference>
<feature type="domain" description="C2H2-type" evidence="6">
    <location>
        <begin position="431"/>
        <end position="455"/>
    </location>
</feature>
<dbReference type="InterPro" id="IPR036236">
    <property type="entry name" value="Znf_C2H2_sf"/>
</dbReference>
<dbReference type="Pfam" id="PF13912">
    <property type="entry name" value="zf-C2H2_6"/>
    <property type="match status" value="1"/>
</dbReference>
<keyword evidence="4" id="KW-0862">Zinc</keyword>
<dbReference type="Pfam" id="PF00096">
    <property type="entry name" value="zf-C2H2"/>
    <property type="match status" value="3"/>
</dbReference>
<feature type="domain" description="C2H2-type" evidence="6">
    <location>
        <begin position="245"/>
        <end position="273"/>
    </location>
</feature>
<evidence type="ECO:0000256" key="2">
    <source>
        <dbReference type="ARBA" id="ARBA00022737"/>
    </source>
</evidence>
<feature type="domain" description="C2H2-type" evidence="6">
    <location>
        <begin position="518"/>
        <end position="546"/>
    </location>
</feature>
<dbReference type="SUPFAM" id="SSF57667">
    <property type="entry name" value="beta-beta-alpha zinc fingers"/>
    <property type="match status" value="5"/>
</dbReference>
<keyword evidence="3 5" id="KW-0863">Zinc-finger</keyword>
<keyword evidence="1" id="KW-0479">Metal-binding</keyword>
<evidence type="ECO:0000256" key="5">
    <source>
        <dbReference type="PROSITE-ProRule" id="PRU00042"/>
    </source>
</evidence>
<keyword evidence="8" id="KW-1185">Reference proteome</keyword>
<evidence type="ECO:0000259" key="6">
    <source>
        <dbReference type="PROSITE" id="PS50157"/>
    </source>
</evidence>
<feature type="domain" description="C2H2-type" evidence="6">
    <location>
        <begin position="133"/>
        <end position="155"/>
    </location>
</feature>
<comment type="caution">
    <text evidence="7">The sequence shown here is derived from an EMBL/GenBank/DDBJ whole genome shotgun (WGS) entry which is preliminary data.</text>
</comment>
<proteinExistence type="predicted"/>
<reference evidence="7 8" key="1">
    <citation type="submission" date="2021-06" db="EMBL/GenBank/DDBJ databases">
        <title>A haploid diamondback moth (Plutella xylostella L.) genome assembly resolves 31 chromosomes and identifies a diamide resistance mutation.</title>
        <authorList>
            <person name="Ward C.M."/>
            <person name="Perry K.D."/>
            <person name="Baker G."/>
            <person name="Powis K."/>
            <person name="Heckel D.G."/>
            <person name="Baxter S.W."/>
        </authorList>
    </citation>
    <scope>NUCLEOTIDE SEQUENCE [LARGE SCALE GENOMIC DNA]</scope>
    <source>
        <strain evidence="7 8">LV</strain>
        <tissue evidence="7">Single pupa</tissue>
    </source>
</reference>
<dbReference type="Proteomes" id="UP000823941">
    <property type="component" value="Chromosome 24"/>
</dbReference>
<dbReference type="EMBL" id="JAHIBW010000024">
    <property type="protein sequence ID" value="KAG7298320.1"/>
    <property type="molecule type" value="Genomic_DNA"/>
</dbReference>
<dbReference type="PANTHER" id="PTHR24379">
    <property type="entry name" value="KRAB AND ZINC FINGER DOMAIN-CONTAINING"/>
    <property type="match status" value="1"/>
</dbReference>